<organism evidence="6 7">
    <name type="scientific">Kiloniella laminariae</name>
    <dbReference type="NCBI Taxonomy" id="454162"/>
    <lineage>
        <taxon>Bacteria</taxon>
        <taxon>Pseudomonadati</taxon>
        <taxon>Pseudomonadota</taxon>
        <taxon>Alphaproteobacteria</taxon>
        <taxon>Rhodospirillales</taxon>
        <taxon>Kiloniellaceae</taxon>
        <taxon>Kiloniella</taxon>
    </lineage>
</organism>
<dbReference type="PANTHER" id="PTHR30427">
    <property type="entry name" value="TRANSCRIPTIONAL ACTIVATOR PROTEIN LYSR"/>
    <property type="match status" value="1"/>
</dbReference>
<dbReference type="InterPro" id="IPR036388">
    <property type="entry name" value="WH-like_DNA-bd_sf"/>
</dbReference>
<accession>A0ABT4LH75</accession>
<sequence>MRMRQLEAFRATILNGTISAAAQKLKTTQPTISRLLADLEYSLKLNLFHRRKGRVVPTPEGMEFYRKLDEVFDAFTKLRTAAEDISRDKEKELRVISLPALSISIVPEILEEFSSNHPDISISLNSSDVVSYFNRIKDDDIDIALGNQMGEQPGVEQITLAKVNYICALPPGHPLAEKEFICAADLEGERMIGLDSDQILSFQQHADLYEAIHAKQQFSTQHSGNAYALVRQGLGISLLEPFSAPIWAAAGVVIRPFYPKLVYRYSAYIQKNRVQVGIINELLEIATRKFKKYGTS</sequence>
<dbReference type="EMBL" id="JAPWGY010000002">
    <property type="protein sequence ID" value="MCZ4280446.1"/>
    <property type="molecule type" value="Genomic_DNA"/>
</dbReference>
<keyword evidence="4" id="KW-0804">Transcription</keyword>
<comment type="caution">
    <text evidence="6">The sequence shown here is derived from an EMBL/GenBank/DDBJ whole genome shotgun (WGS) entry which is preliminary data.</text>
</comment>
<dbReference type="InterPro" id="IPR036390">
    <property type="entry name" value="WH_DNA-bd_sf"/>
</dbReference>
<dbReference type="Pfam" id="PF03466">
    <property type="entry name" value="LysR_substrate"/>
    <property type="match status" value="1"/>
</dbReference>
<comment type="similarity">
    <text evidence="1">Belongs to the LysR transcriptional regulatory family.</text>
</comment>
<evidence type="ECO:0000256" key="1">
    <source>
        <dbReference type="ARBA" id="ARBA00009437"/>
    </source>
</evidence>
<evidence type="ECO:0000313" key="7">
    <source>
        <dbReference type="Proteomes" id="UP001069802"/>
    </source>
</evidence>
<keyword evidence="2" id="KW-0805">Transcription regulation</keyword>
<dbReference type="PROSITE" id="PS50931">
    <property type="entry name" value="HTH_LYSR"/>
    <property type="match status" value="1"/>
</dbReference>
<dbReference type="Gene3D" id="1.10.10.10">
    <property type="entry name" value="Winged helix-like DNA-binding domain superfamily/Winged helix DNA-binding domain"/>
    <property type="match status" value="1"/>
</dbReference>
<evidence type="ECO:0000313" key="6">
    <source>
        <dbReference type="EMBL" id="MCZ4280446.1"/>
    </source>
</evidence>
<dbReference type="PRINTS" id="PR00039">
    <property type="entry name" value="HTHLYSR"/>
</dbReference>
<evidence type="ECO:0000256" key="3">
    <source>
        <dbReference type="ARBA" id="ARBA00023125"/>
    </source>
</evidence>
<feature type="domain" description="HTH lysR-type" evidence="5">
    <location>
        <begin position="1"/>
        <end position="58"/>
    </location>
</feature>
<keyword evidence="3" id="KW-0238">DNA-binding</keyword>
<keyword evidence="7" id="KW-1185">Reference proteome</keyword>
<dbReference type="SUPFAM" id="SSF46785">
    <property type="entry name" value="Winged helix' DNA-binding domain"/>
    <property type="match status" value="1"/>
</dbReference>
<proteinExistence type="inferred from homology"/>
<dbReference type="InterPro" id="IPR005119">
    <property type="entry name" value="LysR_subst-bd"/>
</dbReference>
<reference evidence="6" key="1">
    <citation type="submission" date="2022-12" db="EMBL/GenBank/DDBJ databases">
        <title>Bacterial isolates from different developmental stages of Nematostella vectensis.</title>
        <authorList>
            <person name="Fraune S."/>
        </authorList>
    </citation>
    <scope>NUCLEOTIDE SEQUENCE</scope>
    <source>
        <strain evidence="6">G21630-S1</strain>
    </source>
</reference>
<protein>
    <submittedName>
        <fullName evidence="6">LysR substrate-binding domain-containing protein</fullName>
    </submittedName>
</protein>
<evidence type="ECO:0000256" key="2">
    <source>
        <dbReference type="ARBA" id="ARBA00023015"/>
    </source>
</evidence>
<name>A0ABT4LH75_9PROT</name>
<dbReference type="Pfam" id="PF00126">
    <property type="entry name" value="HTH_1"/>
    <property type="match status" value="1"/>
</dbReference>
<dbReference type="RefSeq" id="WP_269422648.1">
    <property type="nucleotide sequence ID" value="NZ_JAPWGY010000002.1"/>
</dbReference>
<evidence type="ECO:0000259" key="5">
    <source>
        <dbReference type="PROSITE" id="PS50931"/>
    </source>
</evidence>
<dbReference type="Proteomes" id="UP001069802">
    <property type="component" value="Unassembled WGS sequence"/>
</dbReference>
<dbReference type="Gene3D" id="3.40.190.10">
    <property type="entry name" value="Periplasmic binding protein-like II"/>
    <property type="match status" value="2"/>
</dbReference>
<gene>
    <name evidence="6" type="ORF">O4H49_06640</name>
</gene>
<dbReference type="SUPFAM" id="SSF53850">
    <property type="entry name" value="Periplasmic binding protein-like II"/>
    <property type="match status" value="1"/>
</dbReference>
<dbReference type="InterPro" id="IPR000847">
    <property type="entry name" value="LysR_HTH_N"/>
</dbReference>
<evidence type="ECO:0000256" key="4">
    <source>
        <dbReference type="ARBA" id="ARBA00023163"/>
    </source>
</evidence>
<dbReference type="PANTHER" id="PTHR30427:SF1">
    <property type="entry name" value="TRANSCRIPTIONAL ACTIVATOR PROTEIN LYSR"/>
    <property type="match status" value="1"/>
</dbReference>